<reference evidence="5 6" key="1">
    <citation type="submission" date="2017-04" db="EMBL/GenBank/DDBJ databases">
        <title>The new phylogeny of genus Mycobacterium.</title>
        <authorList>
            <person name="Tortoli E."/>
            <person name="Trovato A."/>
            <person name="Cirillo D.M."/>
        </authorList>
    </citation>
    <scope>NUCLEOTIDE SEQUENCE [LARGE SCALE GENOMIC DNA]</scope>
    <source>
        <strain evidence="5 6">KCTC 19819</strain>
    </source>
</reference>
<evidence type="ECO:0000313" key="6">
    <source>
        <dbReference type="Proteomes" id="UP000193577"/>
    </source>
</evidence>
<proteinExistence type="inferred from homology"/>
<comment type="caution">
    <text evidence="5">The sequence shown here is derived from an EMBL/GenBank/DDBJ whole genome shotgun (WGS) entry which is preliminary data.</text>
</comment>
<dbReference type="Gene3D" id="1.20.1260.20">
    <property type="entry name" value="PPE superfamily"/>
    <property type="match status" value="1"/>
</dbReference>
<evidence type="ECO:0000259" key="3">
    <source>
        <dbReference type="Pfam" id="PF00823"/>
    </source>
</evidence>
<name>A0A7I7S853_9MYCO</name>
<sequence length="398" mass="39378">MFVDFGARPPEINAALIYGGDGSATMQAAAAAWDGLSANLQTTANSYKAVVSRLATEEWLGPSSVAMATKITPHMMWMDTAAAQAEQTAMQARAVVAAFEGAFAMTTPPPVIAANRSLQSSLIATNFLGQNTGAIMATEALYMEMWAQCAAAMYGYAASTAAASQLTPFAPATQNPNPAGQSMQEAAKANAEKNSGQGSAGNVLSGLLGNLFNSGESGGILGDAGGAGIGPNANLWNTITSTGAINPAMATSMIADLAVVQEFNEAIPGRFAPGAFTPVLPALQPTTTAMLASAGAPASTSAGLASAPASVSAGMARATPIGALSVPASWNGAAPAAAATSVLPGHSPAAAAPSGGHGAPGVPLAGMGRGNGVTGPRYGIRPTVMARPPAAGYAPELF</sequence>
<evidence type="ECO:0000256" key="2">
    <source>
        <dbReference type="SAM" id="MobiDB-lite"/>
    </source>
</evidence>
<comment type="similarity">
    <text evidence="1">Belongs to the mycobacterial PPE family.</text>
</comment>
<accession>A0A7I7S853</accession>
<keyword evidence="6" id="KW-1185">Reference proteome</keyword>
<evidence type="ECO:0000259" key="4">
    <source>
        <dbReference type="Pfam" id="PF12484"/>
    </source>
</evidence>
<dbReference type="InterPro" id="IPR022171">
    <property type="entry name" value="PPE_C"/>
</dbReference>
<dbReference type="AlphaFoldDB" id="A0A7I7S853"/>
<dbReference type="PANTHER" id="PTHR46766:SF1">
    <property type="entry name" value="GLUTAMINE-RICH PROTEIN 2"/>
    <property type="match status" value="1"/>
</dbReference>
<feature type="domain" description="PPE family C-terminal" evidence="4">
    <location>
        <begin position="312"/>
        <end position="388"/>
    </location>
</feature>
<evidence type="ECO:0000313" key="5">
    <source>
        <dbReference type="EMBL" id="OSC24042.1"/>
    </source>
</evidence>
<gene>
    <name evidence="5" type="ORF">B8W67_19680</name>
</gene>
<dbReference type="Proteomes" id="UP000193577">
    <property type="component" value="Unassembled WGS sequence"/>
</dbReference>
<protein>
    <submittedName>
        <fullName evidence="5">Uncharacterized protein</fullName>
    </submittedName>
</protein>
<feature type="region of interest" description="Disordered" evidence="2">
    <location>
        <begin position="169"/>
        <end position="198"/>
    </location>
</feature>
<dbReference type="RefSeq" id="WP_085305850.1">
    <property type="nucleotide sequence ID" value="NZ_AP022594.1"/>
</dbReference>
<dbReference type="InterPro" id="IPR038332">
    <property type="entry name" value="PPE_sf"/>
</dbReference>
<dbReference type="EMBL" id="NCXO01000083">
    <property type="protein sequence ID" value="OSC24042.1"/>
    <property type="molecule type" value="Genomic_DNA"/>
</dbReference>
<organism evidence="5 6">
    <name type="scientific">Mycolicibacillus koreensis</name>
    <dbReference type="NCBI Taxonomy" id="1069220"/>
    <lineage>
        <taxon>Bacteria</taxon>
        <taxon>Bacillati</taxon>
        <taxon>Actinomycetota</taxon>
        <taxon>Actinomycetes</taxon>
        <taxon>Mycobacteriales</taxon>
        <taxon>Mycobacteriaceae</taxon>
        <taxon>Mycolicibacillus</taxon>
    </lineage>
</organism>
<dbReference type="Pfam" id="PF00823">
    <property type="entry name" value="PPE"/>
    <property type="match status" value="1"/>
</dbReference>
<evidence type="ECO:0000256" key="1">
    <source>
        <dbReference type="ARBA" id="ARBA00010652"/>
    </source>
</evidence>
<dbReference type="SUPFAM" id="SSF140459">
    <property type="entry name" value="PE/PPE dimer-like"/>
    <property type="match status" value="1"/>
</dbReference>
<feature type="region of interest" description="Disordered" evidence="2">
    <location>
        <begin position="347"/>
        <end position="368"/>
    </location>
</feature>
<dbReference type="Pfam" id="PF12484">
    <property type="entry name" value="PPE-SVP"/>
    <property type="match status" value="1"/>
</dbReference>
<feature type="domain" description="PPE" evidence="3">
    <location>
        <begin position="4"/>
        <end position="167"/>
    </location>
</feature>
<dbReference type="GO" id="GO:0052572">
    <property type="term" value="P:response to host immune response"/>
    <property type="evidence" value="ECO:0007669"/>
    <property type="project" value="TreeGrafter"/>
</dbReference>
<feature type="compositionally biased region" description="Polar residues" evidence="2">
    <location>
        <begin position="169"/>
        <end position="184"/>
    </location>
</feature>
<dbReference type="OrthoDB" id="4710842at2"/>
<dbReference type="PANTHER" id="PTHR46766">
    <property type="entry name" value="GLUTAMINE-RICH PROTEIN 2"/>
    <property type="match status" value="1"/>
</dbReference>
<dbReference type="InterPro" id="IPR000030">
    <property type="entry name" value="PPE_dom"/>
</dbReference>